<dbReference type="Proteomes" id="UP000266183">
    <property type="component" value="Chromosome"/>
</dbReference>
<protein>
    <submittedName>
        <fullName evidence="2">DinB family protein</fullName>
    </submittedName>
</protein>
<gene>
    <name evidence="2" type="ORF">D4L85_05875</name>
</gene>
<evidence type="ECO:0000313" key="3">
    <source>
        <dbReference type="Proteomes" id="UP000266183"/>
    </source>
</evidence>
<dbReference type="EMBL" id="CP032382">
    <property type="protein sequence ID" value="AYB30137.1"/>
    <property type="molecule type" value="Genomic_DNA"/>
</dbReference>
<evidence type="ECO:0000313" key="2">
    <source>
        <dbReference type="EMBL" id="AYB30137.1"/>
    </source>
</evidence>
<feature type="domain" description="DinB-like" evidence="1">
    <location>
        <begin position="31"/>
        <end position="160"/>
    </location>
</feature>
<organism evidence="2 3">
    <name type="scientific">Chryseolinea soli</name>
    <dbReference type="NCBI Taxonomy" id="2321403"/>
    <lineage>
        <taxon>Bacteria</taxon>
        <taxon>Pseudomonadati</taxon>
        <taxon>Bacteroidota</taxon>
        <taxon>Cytophagia</taxon>
        <taxon>Cytophagales</taxon>
        <taxon>Fulvivirgaceae</taxon>
        <taxon>Chryseolinea</taxon>
    </lineage>
</organism>
<dbReference type="AlphaFoldDB" id="A0A385SIL6"/>
<dbReference type="SUPFAM" id="SSF109854">
    <property type="entry name" value="DinB/YfiT-like putative metalloenzymes"/>
    <property type="match status" value="1"/>
</dbReference>
<proteinExistence type="predicted"/>
<sequence>MNFIMKKSEWLTRTFPFGLAGGLLPFQLDRLEGTVARMEMKTKGLPDEILSNKLDMKWSVKENIAHLGEVDEVALKRIDEIVNQLPVMSPAVFGLKQDYNAWPVQKVIDFFYERRKMNIARYRLLADDELSRTSVHPRLKVTMTPVDLAFFDAEHDDHHLVRISEIISTLKK</sequence>
<keyword evidence="3" id="KW-1185">Reference proteome</keyword>
<reference evidence="3" key="1">
    <citation type="submission" date="2018-09" db="EMBL/GenBank/DDBJ databases">
        <title>Chryseolinea sp. KIS68-18 isolated from soil.</title>
        <authorList>
            <person name="Weon H.-Y."/>
            <person name="Kwon S.-W."/>
            <person name="Lee S.A."/>
        </authorList>
    </citation>
    <scope>NUCLEOTIDE SEQUENCE [LARGE SCALE GENOMIC DNA]</scope>
    <source>
        <strain evidence="3">KIS68-18</strain>
    </source>
</reference>
<accession>A0A385SIL6</accession>
<dbReference type="Pfam" id="PF12867">
    <property type="entry name" value="DinB_2"/>
    <property type="match status" value="1"/>
</dbReference>
<dbReference type="KEGG" id="chk:D4L85_05875"/>
<name>A0A385SIL6_9BACT</name>
<dbReference type="Gene3D" id="1.20.120.450">
    <property type="entry name" value="dinb family like domain"/>
    <property type="match status" value="1"/>
</dbReference>
<dbReference type="InterPro" id="IPR024775">
    <property type="entry name" value="DinB-like"/>
</dbReference>
<dbReference type="InterPro" id="IPR034660">
    <property type="entry name" value="DinB/YfiT-like"/>
</dbReference>
<evidence type="ECO:0000259" key="1">
    <source>
        <dbReference type="Pfam" id="PF12867"/>
    </source>
</evidence>